<gene>
    <name evidence="2" type="ORF">PUN28_003530</name>
</gene>
<keyword evidence="3" id="KW-1185">Reference proteome</keyword>
<name>A0AAW2GLB0_9HYME</name>
<feature type="compositionally biased region" description="Polar residues" evidence="1">
    <location>
        <begin position="25"/>
        <end position="42"/>
    </location>
</feature>
<dbReference type="EMBL" id="JADYXP020000003">
    <property type="protein sequence ID" value="KAL0128313.1"/>
    <property type="molecule type" value="Genomic_DNA"/>
</dbReference>
<sequence length="95" mass="10146">MGGNVNLDGTIALHGKRAGKRRIDQTSPGMTVNRGRSGSSRTAPPAIDKPDLYLHDKNARYPRFRSIEGSALQPAANNGLLHLAVVRLSAAQLTT</sequence>
<evidence type="ECO:0000313" key="3">
    <source>
        <dbReference type="Proteomes" id="UP001430953"/>
    </source>
</evidence>
<dbReference type="Proteomes" id="UP001430953">
    <property type="component" value="Unassembled WGS sequence"/>
</dbReference>
<protein>
    <submittedName>
        <fullName evidence="2">Uncharacterized protein</fullName>
    </submittedName>
</protein>
<accession>A0AAW2GLB0</accession>
<evidence type="ECO:0000256" key="1">
    <source>
        <dbReference type="SAM" id="MobiDB-lite"/>
    </source>
</evidence>
<reference evidence="2 3" key="1">
    <citation type="submission" date="2023-03" db="EMBL/GenBank/DDBJ databases">
        <title>High recombination rates correlate with genetic variation in Cardiocondyla obscurior ants.</title>
        <authorList>
            <person name="Errbii M."/>
        </authorList>
    </citation>
    <scope>NUCLEOTIDE SEQUENCE [LARGE SCALE GENOMIC DNA]</scope>
    <source>
        <strain evidence="2">Alpha-2009</strain>
        <tissue evidence="2">Whole body</tissue>
    </source>
</reference>
<feature type="region of interest" description="Disordered" evidence="1">
    <location>
        <begin position="16"/>
        <end position="51"/>
    </location>
</feature>
<proteinExistence type="predicted"/>
<dbReference type="AlphaFoldDB" id="A0AAW2GLB0"/>
<organism evidence="2 3">
    <name type="scientific">Cardiocondyla obscurior</name>
    <dbReference type="NCBI Taxonomy" id="286306"/>
    <lineage>
        <taxon>Eukaryota</taxon>
        <taxon>Metazoa</taxon>
        <taxon>Ecdysozoa</taxon>
        <taxon>Arthropoda</taxon>
        <taxon>Hexapoda</taxon>
        <taxon>Insecta</taxon>
        <taxon>Pterygota</taxon>
        <taxon>Neoptera</taxon>
        <taxon>Endopterygota</taxon>
        <taxon>Hymenoptera</taxon>
        <taxon>Apocrita</taxon>
        <taxon>Aculeata</taxon>
        <taxon>Formicoidea</taxon>
        <taxon>Formicidae</taxon>
        <taxon>Myrmicinae</taxon>
        <taxon>Cardiocondyla</taxon>
    </lineage>
</organism>
<evidence type="ECO:0000313" key="2">
    <source>
        <dbReference type="EMBL" id="KAL0128313.1"/>
    </source>
</evidence>
<comment type="caution">
    <text evidence="2">The sequence shown here is derived from an EMBL/GenBank/DDBJ whole genome shotgun (WGS) entry which is preliminary data.</text>
</comment>